<protein>
    <submittedName>
        <fullName evidence="6">NLP/P60 protein</fullName>
    </submittedName>
</protein>
<gene>
    <name evidence="6" type="ORF">FDG2_3809</name>
</gene>
<dbReference type="GO" id="GO:0006508">
    <property type="term" value="P:proteolysis"/>
    <property type="evidence" value="ECO:0007669"/>
    <property type="project" value="UniProtKB-KW"/>
</dbReference>
<dbReference type="InterPro" id="IPR038765">
    <property type="entry name" value="Papain-like_cys_pep_sf"/>
</dbReference>
<proteinExistence type="inferred from homology"/>
<evidence type="ECO:0000313" key="7">
    <source>
        <dbReference type="Proteomes" id="UP000199013"/>
    </source>
</evidence>
<dbReference type="PROSITE" id="PS51935">
    <property type="entry name" value="NLPC_P60"/>
    <property type="match status" value="1"/>
</dbReference>
<dbReference type="InterPro" id="IPR051794">
    <property type="entry name" value="PG_Endopeptidase_C40"/>
</dbReference>
<dbReference type="GO" id="GO:0008234">
    <property type="term" value="F:cysteine-type peptidase activity"/>
    <property type="evidence" value="ECO:0007669"/>
    <property type="project" value="UniProtKB-KW"/>
</dbReference>
<keyword evidence="3" id="KW-0378">Hydrolase</keyword>
<dbReference type="PANTHER" id="PTHR47359">
    <property type="entry name" value="PEPTIDOGLYCAN DL-ENDOPEPTIDASE CWLO"/>
    <property type="match status" value="1"/>
</dbReference>
<keyword evidence="2" id="KW-0645">Protease</keyword>
<keyword evidence="7" id="KW-1185">Reference proteome</keyword>
<evidence type="ECO:0000256" key="1">
    <source>
        <dbReference type="ARBA" id="ARBA00007074"/>
    </source>
</evidence>
<dbReference type="Gene3D" id="3.90.1720.10">
    <property type="entry name" value="endopeptidase domain like (from Nostoc punctiforme)"/>
    <property type="match status" value="1"/>
</dbReference>
<evidence type="ECO:0000256" key="3">
    <source>
        <dbReference type="ARBA" id="ARBA00022801"/>
    </source>
</evidence>
<evidence type="ECO:0000256" key="2">
    <source>
        <dbReference type="ARBA" id="ARBA00022670"/>
    </source>
</evidence>
<comment type="similarity">
    <text evidence="1">Belongs to the peptidase C40 family.</text>
</comment>
<evidence type="ECO:0000256" key="4">
    <source>
        <dbReference type="ARBA" id="ARBA00022807"/>
    </source>
</evidence>
<sequence>MWGAEGPRAFDCSGLVRYIYKQLGRSIPRVSNAQYGASQKIPKNAKQPGDLIFFGRPGSIHHVGIYAGNGMMWAAPHSGAVVRLQKVYTNNYLVGRIR</sequence>
<dbReference type="AlphaFoldDB" id="A0A1C3P130"/>
<dbReference type="PANTHER" id="PTHR47359:SF3">
    <property type="entry name" value="NLP_P60 DOMAIN-CONTAINING PROTEIN-RELATED"/>
    <property type="match status" value="1"/>
</dbReference>
<dbReference type="Pfam" id="PF00877">
    <property type="entry name" value="NLPC_P60"/>
    <property type="match status" value="1"/>
</dbReference>
<dbReference type="EMBL" id="FLUV01001598">
    <property type="protein sequence ID" value="SBW23522.1"/>
    <property type="molecule type" value="Genomic_DNA"/>
</dbReference>
<reference evidence="7" key="1">
    <citation type="submission" date="2016-02" db="EMBL/GenBank/DDBJ databases">
        <authorList>
            <person name="Wibberg D."/>
        </authorList>
    </citation>
    <scope>NUCLEOTIDE SEQUENCE [LARGE SCALE GENOMIC DNA]</scope>
</reference>
<keyword evidence="4" id="KW-0788">Thiol protease</keyword>
<feature type="domain" description="NlpC/P60" evidence="5">
    <location>
        <begin position="1"/>
        <end position="98"/>
    </location>
</feature>
<dbReference type="Proteomes" id="UP000199013">
    <property type="component" value="Unassembled WGS sequence"/>
</dbReference>
<dbReference type="InterPro" id="IPR000064">
    <property type="entry name" value="NLP_P60_dom"/>
</dbReference>
<evidence type="ECO:0000313" key="6">
    <source>
        <dbReference type="EMBL" id="SBW23522.1"/>
    </source>
</evidence>
<dbReference type="SUPFAM" id="SSF54001">
    <property type="entry name" value="Cysteine proteinases"/>
    <property type="match status" value="1"/>
</dbReference>
<name>A0A1C3P130_9ACTN</name>
<organism evidence="6 7">
    <name type="scientific">Candidatus Protofrankia californiensis</name>
    <dbReference type="NCBI Taxonomy" id="1839754"/>
    <lineage>
        <taxon>Bacteria</taxon>
        <taxon>Bacillati</taxon>
        <taxon>Actinomycetota</taxon>
        <taxon>Actinomycetes</taxon>
        <taxon>Frankiales</taxon>
        <taxon>Frankiaceae</taxon>
        <taxon>Protofrankia</taxon>
    </lineage>
</organism>
<accession>A0A1C3P130</accession>
<evidence type="ECO:0000259" key="5">
    <source>
        <dbReference type="PROSITE" id="PS51935"/>
    </source>
</evidence>